<dbReference type="Proteomes" id="UP000803844">
    <property type="component" value="Unassembled WGS sequence"/>
</dbReference>
<dbReference type="AlphaFoldDB" id="A0A9P4XUK1"/>
<organism evidence="5 6">
    <name type="scientific">Cryphonectria parasitica (strain ATCC 38755 / EP155)</name>
    <dbReference type="NCBI Taxonomy" id="660469"/>
    <lineage>
        <taxon>Eukaryota</taxon>
        <taxon>Fungi</taxon>
        <taxon>Dikarya</taxon>
        <taxon>Ascomycota</taxon>
        <taxon>Pezizomycotina</taxon>
        <taxon>Sordariomycetes</taxon>
        <taxon>Sordariomycetidae</taxon>
        <taxon>Diaporthales</taxon>
        <taxon>Cryphonectriaceae</taxon>
        <taxon>Cryphonectria-Endothia species complex</taxon>
        <taxon>Cryphonectria</taxon>
    </lineage>
</organism>
<name>A0A9P4XUK1_CRYP1</name>
<feature type="region of interest" description="Disordered" evidence="3">
    <location>
        <begin position="1"/>
        <end position="65"/>
    </location>
</feature>
<evidence type="ECO:0000256" key="2">
    <source>
        <dbReference type="ARBA" id="ARBA00023134"/>
    </source>
</evidence>
<feature type="compositionally biased region" description="Low complexity" evidence="3">
    <location>
        <begin position="234"/>
        <end position="267"/>
    </location>
</feature>
<dbReference type="InterPro" id="IPR050100">
    <property type="entry name" value="TRAFAC_GTPase_members"/>
</dbReference>
<dbReference type="InterPro" id="IPR027417">
    <property type="entry name" value="P-loop_NTPase"/>
</dbReference>
<keyword evidence="2" id="KW-0342">GTP-binding</keyword>
<feature type="compositionally biased region" description="Basic and acidic residues" evidence="3">
    <location>
        <begin position="222"/>
        <end position="232"/>
    </location>
</feature>
<reference evidence="5" key="1">
    <citation type="journal article" date="2020" name="Phytopathology">
        <title>Genome sequence of the chestnut blight fungus Cryphonectria parasitica EP155: A fundamental resource for an archetypical invasive plant pathogen.</title>
        <authorList>
            <person name="Crouch J.A."/>
            <person name="Dawe A."/>
            <person name="Aerts A."/>
            <person name="Barry K."/>
            <person name="Churchill A.C.L."/>
            <person name="Grimwood J."/>
            <person name="Hillman B."/>
            <person name="Milgroom M.G."/>
            <person name="Pangilinan J."/>
            <person name="Smith M."/>
            <person name="Salamov A."/>
            <person name="Schmutz J."/>
            <person name="Yadav J."/>
            <person name="Grigoriev I.V."/>
            <person name="Nuss D."/>
        </authorList>
    </citation>
    <scope>NUCLEOTIDE SEQUENCE</scope>
    <source>
        <strain evidence="5">EP155</strain>
    </source>
</reference>
<evidence type="ECO:0000256" key="1">
    <source>
        <dbReference type="ARBA" id="ARBA00022741"/>
    </source>
</evidence>
<dbReference type="OrthoDB" id="342024at2759"/>
<evidence type="ECO:0000256" key="3">
    <source>
        <dbReference type="SAM" id="MobiDB-lite"/>
    </source>
</evidence>
<comment type="caution">
    <text evidence="5">The sequence shown here is derived from an EMBL/GenBank/DDBJ whole genome shotgun (WGS) entry which is preliminary data.</text>
</comment>
<dbReference type="PROSITE" id="PS51722">
    <property type="entry name" value="G_TR_2"/>
    <property type="match status" value="1"/>
</dbReference>
<feature type="compositionally biased region" description="Low complexity" evidence="3">
    <location>
        <begin position="17"/>
        <end position="34"/>
    </location>
</feature>
<dbReference type="EMBL" id="MU032351">
    <property type="protein sequence ID" value="KAF3761557.1"/>
    <property type="molecule type" value="Genomic_DNA"/>
</dbReference>
<dbReference type="PRINTS" id="PR00315">
    <property type="entry name" value="ELONGATNFCT"/>
</dbReference>
<feature type="compositionally biased region" description="Basic and acidic residues" evidence="3">
    <location>
        <begin position="192"/>
        <end position="215"/>
    </location>
</feature>
<dbReference type="GeneID" id="63839873"/>
<dbReference type="RefSeq" id="XP_040772536.1">
    <property type="nucleotide sequence ID" value="XM_040922744.1"/>
</dbReference>
<dbReference type="InterPro" id="IPR000795">
    <property type="entry name" value="T_Tr_GTP-bd_dom"/>
</dbReference>
<accession>A0A9P4XUK1</accession>
<proteinExistence type="predicted"/>
<feature type="region of interest" description="Disordered" evidence="3">
    <location>
        <begin position="118"/>
        <end position="278"/>
    </location>
</feature>
<dbReference type="PANTHER" id="PTHR23115">
    <property type="entry name" value="TRANSLATION FACTOR"/>
    <property type="match status" value="1"/>
</dbReference>
<feature type="compositionally biased region" description="Low complexity" evidence="3">
    <location>
        <begin position="118"/>
        <end position="133"/>
    </location>
</feature>
<dbReference type="GO" id="GO:0005525">
    <property type="term" value="F:GTP binding"/>
    <property type="evidence" value="ECO:0007669"/>
    <property type="project" value="UniProtKB-KW"/>
</dbReference>
<protein>
    <recommendedName>
        <fullName evidence="4">Tr-type G domain-containing protein</fullName>
    </recommendedName>
</protein>
<keyword evidence="1" id="KW-0547">Nucleotide-binding</keyword>
<dbReference type="Pfam" id="PF00009">
    <property type="entry name" value="GTP_EFTU"/>
    <property type="match status" value="1"/>
</dbReference>
<evidence type="ECO:0000313" key="5">
    <source>
        <dbReference type="EMBL" id="KAF3761557.1"/>
    </source>
</evidence>
<keyword evidence="6" id="KW-1185">Reference proteome</keyword>
<evidence type="ECO:0000259" key="4">
    <source>
        <dbReference type="PROSITE" id="PS51722"/>
    </source>
</evidence>
<feature type="non-terminal residue" evidence="5">
    <location>
        <position position="398"/>
    </location>
</feature>
<evidence type="ECO:0000313" key="6">
    <source>
        <dbReference type="Proteomes" id="UP000803844"/>
    </source>
</evidence>
<dbReference type="SUPFAM" id="SSF52540">
    <property type="entry name" value="P-loop containing nucleoside triphosphate hydrolases"/>
    <property type="match status" value="1"/>
</dbReference>
<feature type="domain" description="Tr-type G" evidence="4">
    <location>
        <begin position="287"/>
        <end position="398"/>
    </location>
</feature>
<sequence>MSNLNSWEDDPAAQDENLAQQAQQMNLGNNQGQQSFRPGASTFTPGAATFQPGQPYGGGYGVPQYQQGFYGGNQQAYYPQYGGQQGFNQYGGQGGYGNVYGQQAQYNQGYGQYQNYQQGQQQQKLQQQQQQQQAPKQTPTIAKRPTDAAASSSDPNANMTVVKEGGTKVLSIGGDAPKPKAKVLTIGGTAPAKEEPKKGDAAETKEEAAKPEEGAKVTAAKAIEKTGEKAGSDKASSGKTSPTPSSGRSSPSRATAAGAKAARDAAAVEQEQSADVDDETLKEMYGKEHVNIIFIGHVDAGKSTLGGAILVQTGMVDQRTLDKYKREAKEMGRETWYLSWALDLTNEERSKGKTVEVGRGFFETDKRKYSILDAPGHKTYVPNMIGGASQADVGILVI</sequence>
<dbReference type="GO" id="GO:0003924">
    <property type="term" value="F:GTPase activity"/>
    <property type="evidence" value="ECO:0007669"/>
    <property type="project" value="InterPro"/>
</dbReference>
<gene>
    <name evidence="5" type="ORF">M406DRAFT_353157</name>
</gene>
<dbReference type="Gene3D" id="3.40.50.300">
    <property type="entry name" value="P-loop containing nucleotide triphosphate hydrolases"/>
    <property type="match status" value="1"/>
</dbReference>